<feature type="active site" evidence="9">
    <location>
        <position position="71"/>
    </location>
</feature>
<accession>A0A9D2S8R2</accession>
<protein>
    <recommendedName>
        <fullName evidence="3 8">Diaminopimelate epimerase</fullName>
        <shortName evidence="8">DAP epimerase</shortName>
        <ecNumber evidence="3 8">5.1.1.7</ecNumber>
    </recommendedName>
    <alternativeName>
        <fullName evidence="8">PLP-independent amino acid racemase</fullName>
    </alternativeName>
</protein>
<dbReference type="PROSITE" id="PS01326">
    <property type="entry name" value="DAP_EPIMERASE"/>
    <property type="match status" value="1"/>
</dbReference>
<comment type="similarity">
    <text evidence="2 8">Belongs to the diaminopimelate epimerase family.</text>
</comment>
<evidence type="ECO:0000313" key="11">
    <source>
        <dbReference type="Proteomes" id="UP000823877"/>
    </source>
</evidence>
<evidence type="ECO:0000256" key="3">
    <source>
        <dbReference type="ARBA" id="ARBA00013080"/>
    </source>
</evidence>
<dbReference type="Proteomes" id="UP000823877">
    <property type="component" value="Unassembled WGS sequence"/>
</dbReference>
<feature type="binding site" evidence="8">
    <location>
        <position position="62"/>
    </location>
    <ligand>
        <name>substrate</name>
    </ligand>
</feature>
<dbReference type="PANTHER" id="PTHR31689">
    <property type="entry name" value="DIAMINOPIMELATE EPIMERASE, CHLOROPLASTIC"/>
    <property type="match status" value="1"/>
</dbReference>
<feature type="binding site" evidence="8">
    <location>
        <position position="194"/>
    </location>
    <ligand>
        <name>substrate</name>
    </ligand>
</feature>
<dbReference type="GO" id="GO:0009089">
    <property type="term" value="P:lysine biosynthetic process via diaminopimelate"/>
    <property type="evidence" value="ECO:0007669"/>
    <property type="project" value="UniProtKB-UniRule"/>
</dbReference>
<organism evidence="10 11">
    <name type="scientific">Candidatus Eubacterium faecale</name>
    <dbReference type="NCBI Taxonomy" id="2838568"/>
    <lineage>
        <taxon>Bacteria</taxon>
        <taxon>Bacillati</taxon>
        <taxon>Bacillota</taxon>
        <taxon>Clostridia</taxon>
        <taxon>Eubacteriales</taxon>
        <taxon>Eubacteriaceae</taxon>
        <taxon>Eubacterium</taxon>
    </lineage>
</organism>
<evidence type="ECO:0000256" key="4">
    <source>
        <dbReference type="ARBA" id="ARBA00022605"/>
    </source>
</evidence>
<comment type="pathway">
    <text evidence="1 8">Amino-acid biosynthesis; L-lysine biosynthesis via DAP pathway; DL-2,6-diaminopimelate from LL-2,6-diaminopimelate: step 1/1.</text>
</comment>
<dbReference type="Pfam" id="PF01678">
    <property type="entry name" value="DAP_epimerase"/>
    <property type="match status" value="2"/>
</dbReference>
<reference evidence="10" key="2">
    <citation type="submission" date="2021-04" db="EMBL/GenBank/DDBJ databases">
        <authorList>
            <person name="Gilroy R."/>
        </authorList>
    </citation>
    <scope>NUCLEOTIDE SEQUENCE</scope>
    <source>
        <strain evidence="10">CHK188-16595</strain>
    </source>
</reference>
<feature type="binding site" evidence="8">
    <location>
        <position position="160"/>
    </location>
    <ligand>
        <name>substrate</name>
    </ligand>
</feature>
<comment type="function">
    <text evidence="8">Catalyzes the stereoinversion of LL-2,6-diaminopimelate (L,L-DAP) to meso-diaminopimelate (meso-DAP), a precursor of L-lysine and an essential component of the bacterial peptidoglycan.</text>
</comment>
<dbReference type="NCBIfam" id="TIGR00652">
    <property type="entry name" value="DapF"/>
    <property type="match status" value="1"/>
</dbReference>
<feature type="active site" description="Proton donor" evidence="8">
    <location>
        <position position="71"/>
    </location>
</feature>
<sequence length="287" mass="31406">MKFIKMQGCGNDYVYIDCLKEQVENEKDAAVLLSNRHFGVGSDGLILIKKGRSADFEMVMYNPDGSRGAMCGNGIRCVARYVYDQGYIASDRFTVESMGSVKNIELSLSGNTVESVRVDMGAPVINAADIPVVSDSKQVISRAVTLGGRDFEMTCVSMGNPHAVMFIQENPRDFALETFGPLFENDAMFPDRVNAEFARVLNKKEIEMRVWERGTGETLACGTGACATGVAAILNGYTEKEVTVHLLGGDLKIGWSGAMNDPVYMTGPAEYVFTGEIALQKIRRFNI</sequence>
<evidence type="ECO:0000256" key="9">
    <source>
        <dbReference type="PROSITE-ProRule" id="PRU10125"/>
    </source>
</evidence>
<evidence type="ECO:0000256" key="1">
    <source>
        <dbReference type="ARBA" id="ARBA00005196"/>
    </source>
</evidence>
<evidence type="ECO:0000256" key="5">
    <source>
        <dbReference type="ARBA" id="ARBA00023154"/>
    </source>
</evidence>
<feature type="active site" description="Proton acceptor" evidence="8">
    <location>
        <position position="221"/>
    </location>
</feature>
<feature type="site" description="Could be important to modulate the pK values of the two catalytic cysteine residues" evidence="8">
    <location>
        <position position="212"/>
    </location>
</feature>
<feature type="site" description="Could be important to modulate the pK values of the two catalytic cysteine residues" evidence="8">
    <location>
        <position position="162"/>
    </location>
</feature>
<dbReference type="AlphaFoldDB" id="A0A9D2S8R2"/>
<name>A0A9D2S8R2_9FIRM</name>
<evidence type="ECO:0000313" key="10">
    <source>
        <dbReference type="EMBL" id="HJB74847.1"/>
    </source>
</evidence>
<evidence type="ECO:0000256" key="7">
    <source>
        <dbReference type="ARBA" id="ARBA00051712"/>
    </source>
</evidence>
<feature type="binding site" evidence="8">
    <location>
        <begin position="222"/>
        <end position="223"/>
    </location>
    <ligand>
        <name>substrate</name>
    </ligand>
</feature>
<comment type="caution">
    <text evidence="10">The sequence shown here is derived from an EMBL/GenBank/DDBJ whole genome shotgun (WGS) entry which is preliminary data.</text>
</comment>
<feature type="binding site" evidence="8">
    <location>
        <position position="11"/>
    </location>
    <ligand>
        <name>substrate</name>
    </ligand>
</feature>
<evidence type="ECO:0000256" key="2">
    <source>
        <dbReference type="ARBA" id="ARBA00010219"/>
    </source>
</evidence>
<comment type="subunit">
    <text evidence="8">Homodimer.</text>
</comment>
<proteinExistence type="inferred from homology"/>
<feature type="binding site" evidence="8">
    <location>
        <begin position="212"/>
        <end position="213"/>
    </location>
    <ligand>
        <name>substrate</name>
    </ligand>
</feature>
<evidence type="ECO:0000256" key="6">
    <source>
        <dbReference type="ARBA" id="ARBA00023235"/>
    </source>
</evidence>
<reference evidence="10" key="1">
    <citation type="journal article" date="2021" name="PeerJ">
        <title>Extensive microbial diversity within the chicken gut microbiome revealed by metagenomics and culture.</title>
        <authorList>
            <person name="Gilroy R."/>
            <person name="Ravi A."/>
            <person name="Getino M."/>
            <person name="Pursley I."/>
            <person name="Horton D.L."/>
            <person name="Alikhan N.F."/>
            <person name="Baker D."/>
            <person name="Gharbi K."/>
            <person name="Hall N."/>
            <person name="Watson M."/>
            <person name="Adriaenssens E.M."/>
            <person name="Foster-Nyarko E."/>
            <person name="Jarju S."/>
            <person name="Secka A."/>
            <person name="Antonio M."/>
            <person name="Oren A."/>
            <person name="Chaudhuri R.R."/>
            <person name="La Ragione R."/>
            <person name="Hildebrand F."/>
            <person name="Pallen M.J."/>
        </authorList>
    </citation>
    <scope>NUCLEOTIDE SEQUENCE</scope>
    <source>
        <strain evidence="10">CHK188-16595</strain>
    </source>
</reference>
<comment type="catalytic activity">
    <reaction evidence="7 8">
        <text>(2S,6S)-2,6-diaminopimelate = meso-2,6-diaminopimelate</text>
        <dbReference type="Rhea" id="RHEA:15393"/>
        <dbReference type="ChEBI" id="CHEBI:57609"/>
        <dbReference type="ChEBI" id="CHEBI:57791"/>
        <dbReference type="EC" id="5.1.1.7"/>
    </reaction>
</comment>
<evidence type="ECO:0000256" key="8">
    <source>
        <dbReference type="HAMAP-Rule" id="MF_00197"/>
    </source>
</evidence>
<gene>
    <name evidence="8 10" type="primary">dapF</name>
    <name evidence="10" type="ORF">IAA37_04140</name>
</gene>
<keyword evidence="8" id="KW-0963">Cytoplasm</keyword>
<dbReference type="GO" id="GO:0008837">
    <property type="term" value="F:diaminopimelate epimerase activity"/>
    <property type="evidence" value="ECO:0007669"/>
    <property type="project" value="UniProtKB-UniRule"/>
</dbReference>
<keyword evidence="6 8" id="KW-0413">Isomerase</keyword>
<dbReference type="PANTHER" id="PTHR31689:SF0">
    <property type="entry name" value="DIAMINOPIMELATE EPIMERASE"/>
    <property type="match status" value="1"/>
</dbReference>
<dbReference type="Gene3D" id="3.10.310.10">
    <property type="entry name" value="Diaminopimelate Epimerase, Chain A, domain 1"/>
    <property type="match status" value="2"/>
</dbReference>
<feature type="binding site" evidence="8">
    <location>
        <begin position="72"/>
        <end position="73"/>
    </location>
    <ligand>
        <name>substrate</name>
    </ligand>
</feature>
<dbReference type="InterPro" id="IPR001653">
    <property type="entry name" value="DAP_epimerase_DapF"/>
</dbReference>
<dbReference type="EMBL" id="DWXN01000009">
    <property type="protein sequence ID" value="HJB74847.1"/>
    <property type="molecule type" value="Genomic_DNA"/>
</dbReference>
<comment type="subcellular location">
    <subcellularLocation>
        <location evidence="8">Cytoplasm</location>
    </subcellularLocation>
</comment>
<dbReference type="InterPro" id="IPR018510">
    <property type="entry name" value="DAP_epimerase_AS"/>
</dbReference>
<keyword evidence="5 8" id="KW-0457">Lysine biosynthesis</keyword>
<dbReference type="EC" id="5.1.1.7" evidence="3 8"/>
<dbReference type="GO" id="GO:0005829">
    <property type="term" value="C:cytosol"/>
    <property type="evidence" value="ECO:0007669"/>
    <property type="project" value="TreeGrafter"/>
</dbReference>
<keyword evidence="4 8" id="KW-0028">Amino-acid biosynthesis</keyword>
<dbReference type="HAMAP" id="MF_00197">
    <property type="entry name" value="DAP_epimerase"/>
    <property type="match status" value="1"/>
</dbReference>
<dbReference type="SUPFAM" id="SSF54506">
    <property type="entry name" value="Diaminopimelate epimerase-like"/>
    <property type="match status" value="2"/>
</dbReference>
<comment type="caution">
    <text evidence="8">Lacks conserved residue(s) required for the propagation of feature annotation.</text>
</comment>